<name>A0AAD1H129_MYCXE</name>
<organism evidence="3 4">
    <name type="scientific">Mycobacterium xenopi</name>
    <dbReference type="NCBI Taxonomy" id="1789"/>
    <lineage>
        <taxon>Bacteria</taxon>
        <taxon>Bacillati</taxon>
        <taxon>Actinomycetota</taxon>
        <taxon>Actinomycetes</taxon>
        <taxon>Mycobacteriales</taxon>
        <taxon>Mycobacteriaceae</taxon>
        <taxon>Mycobacterium</taxon>
    </lineage>
</organism>
<feature type="domain" description="DUF4126" evidence="2">
    <location>
        <begin position="7"/>
        <end position="150"/>
    </location>
</feature>
<gene>
    <name evidence="3" type="ORF">MYXE_23160</name>
</gene>
<keyword evidence="1" id="KW-1133">Transmembrane helix</keyword>
<protein>
    <submittedName>
        <fullName evidence="3">Membrane protein</fullName>
    </submittedName>
</protein>
<evidence type="ECO:0000313" key="3">
    <source>
        <dbReference type="EMBL" id="BBU22526.1"/>
    </source>
</evidence>
<dbReference type="AlphaFoldDB" id="A0AAD1H129"/>
<evidence type="ECO:0000256" key="1">
    <source>
        <dbReference type="SAM" id="Phobius"/>
    </source>
</evidence>
<dbReference type="Pfam" id="PF13548">
    <property type="entry name" value="DUF4126"/>
    <property type="match status" value="1"/>
</dbReference>
<evidence type="ECO:0000313" key="4">
    <source>
        <dbReference type="Proteomes" id="UP000464624"/>
    </source>
</evidence>
<evidence type="ECO:0000259" key="2">
    <source>
        <dbReference type="Pfam" id="PF13548"/>
    </source>
</evidence>
<dbReference type="GO" id="GO:0019867">
    <property type="term" value="C:outer membrane"/>
    <property type="evidence" value="ECO:0007669"/>
    <property type="project" value="InterPro"/>
</dbReference>
<sequence>MTHFLVLLLAVLIGVVAGLRALTAPAVVAWAAVLDWINLAGTWVSWIAHPVTVIIFTVLAVGELVTDKLPMTPSRTAVASFIARILLGAFAGAVIGTAWGYTWGGLGAGIVGAVLGTLGGYTARTRLVGATGGHDLPVALVEDAVAVLGGFAVAAMTGIL</sequence>
<dbReference type="Proteomes" id="UP000464624">
    <property type="component" value="Chromosome"/>
</dbReference>
<dbReference type="KEGG" id="mxe:MYXE_23160"/>
<feature type="transmembrane region" description="Helical" evidence="1">
    <location>
        <begin position="101"/>
        <end position="121"/>
    </location>
</feature>
<dbReference type="EMBL" id="AP022314">
    <property type="protein sequence ID" value="BBU22526.1"/>
    <property type="molecule type" value="Genomic_DNA"/>
</dbReference>
<keyword evidence="1" id="KW-0812">Transmembrane</keyword>
<dbReference type="RefSeq" id="WP_085196844.1">
    <property type="nucleotide sequence ID" value="NZ_AP022314.1"/>
</dbReference>
<keyword evidence="1" id="KW-0472">Membrane</keyword>
<proteinExistence type="predicted"/>
<accession>A0AAD1H129</accession>
<dbReference type="InterPro" id="IPR025196">
    <property type="entry name" value="DUF4126"/>
</dbReference>
<feature type="transmembrane region" description="Helical" evidence="1">
    <location>
        <begin position="77"/>
        <end position="95"/>
    </location>
</feature>
<reference evidence="3 4" key="1">
    <citation type="submission" date="2019-12" db="EMBL/GenBank/DDBJ databases">
        <title>Complete genome sequence of Mycolicibacterium xenopi str. JCM15661T.</title>
        <authorList>
            <person name="Yoshida M."/>
            <person name="Fukano H."/>
            <person name="Asakura T."/>
            <person name="Hoshino Y."/>
        </authorList>
    </citation>
    <scope>NUCLEOTIDE SEQUENCE [LARGE SCALE GENOMIC DNA]</scope>
    <source>
        <strain evidence="3 4">JCM 15661T</strain>
    </source>
</reference>
<feature type="transmembrane region" description="Helical" evidence="1">
    <location>
        <begin position="47"/>
        <end position="65"/>
    </location>
</feature>